<evidence type="ECO:0000259" key="9">
    <source>
        <dbReference type="Pfam" id="PF01979"/>
    </source>
</evidence>
<comment type="similarity">
    <text evidence="2 8">Belongs to the metallo-dependent hydrolases superfamily. Adenine deaminase family.</text>
</comment>
<dbReference type="PANTHER" id="PTHR11113:SF2">
    <property type="entry name" value="ADENINE DEAMINASE"/>
    <property type="match status" value="1"/>
</dbReference>
<dbReference type="InterPro" id="IPR011059">
    <property type="entry name" value="Metal-dep_hydrolase_composite"/>
</dbReference>
<dbReference type="CDD" id="cd01295">
    <property type="entry name" value="AdeC"/>
    <property type="match status" value="1"/>
</dbReference>
<evidence type="ECO:0000256" key="4">
    <source>
        <dbReference type="ARBA" id="ARBA00022801"/>
    </source>
</evidence>
<evidence type="ECO:0000256" key="6">
    <source>
        <dbReference type="ARBA" id="ARBA00047720"/>
    </source>
</evidence>
<dbReference type="Pfam" id="PF01979">
    <property type="entry name" value="Amidohydro_1"/>
    <property type="match status" value="1"/>
</dbReference>
<evidence type="ECO:0000256" key="2">
    <source>
        <dbReference type="ARBA" id="ARBA00006773"/>
    </source>
</evidence>
<dbReference type="GO" id="GO:0006146">
    <property type="term" value="P:adenine catabolic process"/>
    <property type="evidence" value="ECO:0007669"/>
    <property type="project" value="InterPro"/>
</dbReference>
<organism evidence="11">
    <name type="scientific">candidate division WOR-3 bacterium</name>
    <dbReference type="NCBI Taxonomy" id="2052148"/>
    <lineage>
        <taxon>Bacteria</taxon>
        <taxon>Bacteria division WOR-3</taxon>
    </lineage>
</organism>
<sequence length="572" mass="61792">MQEFLKVARGESPADVLLRGCQVVDVFTGEVRCANVAIKGTHIAGVGTGYTRAKTVVDIPGQYVAPGFIEGHIHIESSLLSVGEFIRLCLINGTTTVVIDPHEIANVLGVKGIEYIIRASRNMPVDVMIMVPSCVPATVMESSGAKLGLKEVAKLLNHDRVIGLAEVMNYPGVILGDAELLGKLELARRAGKLIDGHCPGLTGLLLQAYVASGIGSDHESVGPQEMREKLRAGMRIFIREGSAAHNLTSLLPIVNDFNLRRCSLVSDDRDPRDLLFDGHLNAVLQRAINAGVNPVAAIQMVTLNPAEYFRFYDRGAVAPGLRADLVVLESLSELQVRMVFKDGRLVARNGEVLVKLPMIDDRQTRNTVRLKKIGIKDFAIKAEGELCNVIRIIPGQIITERHVQPATIQKGLVVADTGRDLLKIAVIERHRRTGRMGKGLVAGFGLKKGALATTVAHDAHNIIVVGTNDRDMLVAVRTLEKMGGGYVAVADGKVAAALALPIAGLMSDQPARTVVAGLKKLLEKAHTWGCRLDNPFITLSFLALPVIPELKITDQGLIDVNRFQPMGLFVEK</sequence>
<keyword evidence="4 8" id="KW-0378">Hydrolase</keyword>
<dbReference type="EC" id="3.5.4.2" evidence="3 8"/>
<comment type="catalytic activity">
    <reaction evidence="6 8">
        <text>adenine + H2O + H(+) = hypoxanthine + NH4(+)</text>
        <dbReference type="Rhea" id="RHEA:23688"/>
        <dbReference type="ChEBI" id="CHEBI:15377"/>
        <dbReference type="ChEBI" id="CHEBI:15378"/>
        <dbReference type="ChEBI" id="CHEBI:16708"/>
        <dbReference type="ChEBI" id="CHEBI:17368"/>
        <dbReference type="ChEBI" id="CHEBI:28938"/>
        <dbReference type="EC" id="3.5.4.2"/>
    </reaction>
</comment>
<feature type="domain" description="Amidohydrolase-related" evidence="9">
    <location>
        <begin position="63"/>
        <end position="346"/>
    </location>
</feature>
<evidence type="ECO:0000259" key="10">
    <source>
        <dbReference type="Pfam" id="PF13382"/>
    </source>
</evidence>
<name>A0A7V3UZQ8_UNCW3</name>
<proteinExistence type="inferred from homology"/>
<evidence type="ECO:0000256" key="7">
    <source>
        <dbReference type="ARBA" id="ARBA00069718"/>
    </source>
</evidence>
<feature type="domain" description="Adenine deaminase C-terminal" evidence="10">
    <location>
        <begin position="396"/>
        <end position="564"/>
    </location>
</feature>
<evidence type="ECO:0000313" key="11">
    <source>
        <dbReference type="EMBL" id="HGD12901.1"/>
    </source>
</evidence>
<comment type="caution">
    <text evidence="11">The sequence shown here is derived from an EMBL/GenBank/DDBJ whole genome shotgun (WGS) entry which is preliminary data.</text>
</comment>
<dbReference type="SUPFAM" id="SSF51338">
    <property type="entry name" value="Composite domain of metallo-dependent hydrolases"/>
    <property type="match status" value="1"/>
</dbReference>
<dbReference type="GO" id="GO:0000034">
    <property type="term" value="F:adenine deaminase activity"/>
    <property type="evidence" value="ECO:0007669"/>
    <property type="project" value="UniProtKB-UniRule"/>
</dbReference>
<dbReference type="NCBIfam" id="TIGR01178">
    <property type="entry name" value="ade"/>
    <property type="match status" value="1"/>
</dbReference>
<dbReference type="HAMAP" id="MF_01518">
    <property type="entry name" value="Adenine_deamin"/>
    <property type="match status" value="1"/>
</dbReference>
<evidence type="ECO:0000256" key="8">
    <source>
        <dbReference type="HAMAP-Rule" id="MF_01518"/>
    </source>
</evidence>
<dbReference type="Pfam" id="PF13382">
    <property type="entry name" value="Adenine_deam_C"/>
    <property type="match status" value="1"/>
</dbReference>
<dbReference type="InterPro" id="IPR032466">
    <property type="entry name" value="Metal_Hydrolase"/>
</dbReference>
<dbReference type="AlphaFoldDB" id="A0A7V3UZQ8"/>
<gene>
    <name evidence="8 11" type="primary">ade</name>
    <name evidence="11" type="ORF">ENX16_02300</name>
</gene>
<comment type="cofactor">
    <cofactor evidence="1 8">
        <name>Mn(2+)</name>
        <dbReference type="ChEBI" id="CHEBI:29035"/>
    </cofactor>
</comment>
<dbReference type="SUPFAM" id="SSF51556">
    <property type="entry name" value="Metallo-dependent hydrolases"/>
    <property type="match status" value="1"/>
</dbReference>
<dbReference type="FunFam" id="3.20.20.140:FF:000016">
    <property type="entry name" value="Adenine deaminase"/>
    <property type="match status" value="1"/>
</dbReference>
<reference evidence="11" key="1">
    <citation type="journal article" date="2020" name="mSystems">
        <title>Genome- and Community-Level Interaction Insights into Carbon Utilization and Element Cycling Functions of Hydrothermarchaeota in Hydrothermal Sediment.</title>
        <authorList>
            <person name="Zhou Z."/>
            <person name="Liu Y."/>
            <person name="Xu W."/>
            <person name="Pan J."/>
            <person name="Luo Z.H."/>
            <person name="Li M."/>
        </authorList>
    </citation>
    <scope>NUCLEOTIDE SEQUENCE [LARGE SCALE GENOMIC DNA]</scope>
    <source>
        <strain evidence="11">SpSt-914</strain>
    </source>
</reference>
<dbReference type="PANTHER" id="PTHR11113">
    <property type="entry name" value="N-ACETYLGLUCOSAMINE-6-PHOSPHATE DEACETYLASE"/>
    <property type="match status" value="1"/>
</dbReference>
<accession>A0A7V3UZQ8</accession>
<keyword evidence="5 8" id="KW-0464">Manganese</keyword>
<protein>
    <recommendedName>
        <fullName evidence="7 8">Adenine deaminase</fullName>
        <shortName evidence="8">Adenase</shortName>
        <shortName evidence="8">Adenine aminase</shortName>
        <ecNumber evidence="3 8">3.5.4.2</ecNumber>
    </recommendedName>
</protein>
<evidence type="ECO:0000256" key="1">
    <source>
        <dbReference type="ARBA" id="ARBA00001936"/>
    </source>
</evidence>
<dbReference type="Gene3D" id="3.20.20.140">
    <property type="entry name" value="Metal-dependent hydrolases"/>
    <property type="match status" value="1"/>
</dbReference>
<dbReference type="InterPro" id="IPR006680">
    <property type="entry name" value="Amidohydro-rel"/>
</dbReference>
<dbReference type="EMBL" id="DTMZ01000048">
    <property type="protein sequence ID" value="HGD12901.1"/>
    <property type="molecule type" value="Genomic_DNA"/>
</dbReference>
<dbReference type="Gene3D" id="2.30.40.10">
    <property type="entry name" value="Urease, subunit C, domain 1"/>
    <property type="match status" value="1"/>
</dbReference>
<dbReference type="InterPro" id="IPR006679">
    <property type="entry name" value="Adenine_deam"/>
</dbReference>
<dbReference type="InterPro" id="IPR026912">
    <property type="entry name" value="Adenine_deam_C"/>
</dbReference>
<evidence type="ECO:0000256" key="3">
    <source>
        <dbReference type="ARBA" id="ARBA00012782"/>
    </source>
</evidence>
<evidence type="ECO:0000256" key="5">
    <source>
        <dbReference type="ARBA" id="ARBA00023211"/>
    </source>
</evidence>